<dbReference type="InterPro" id="IPR036188">
    <property type="entry name" value="FAD/NAD-bd_sf"/>
</dbReference>
<comment type="caution">
    <text evidence="2">The sequence shown here is derived from an EMBL/GenBank/DDBJ whole genome shotgun (WGS) entry which is preliminary data.</text>
</comment>
<proteinExistence type="predicted"/>
<evidence type="ECO:0000313" key="2">
    <source>
        <dbReference type="EMBL" id="EPS43373.1"/>
    </source>
</evidence>
<evidence type="ECO:0000259" key="1">
    <source>
        <dbReference type="Pfam" id="PF01266"/>
    </source>
</evidence>
<dbReference type="HOGENOM" id="CLU_044367_0_0_1"/>
<name>S8BVB4_DACHA</name>
<dbReference type="SUPFAM" id="SSF51905">
    <property type="entry name" value="FAD/NAD(P)-binding domain"/>
    <property type="match status" value="1"/>
</dbReference>
<dbReference type="Pfam" id="PF01266">
    <property type="entry name" value="DAO"/>
    <property type="match status" value="1"/>
</dbReference>
<dbReference type="OrthoDB" id="4913900at2759"/>
<protein>
    <recommendedName>
        <fullName evidence="1">FAD dependent oxidoreductase domain-containing protein</fullName>
    </recommendedName>
</protein>
<organism evidence="2 3">
    <name type="scientific">Dactylellina haptotyla (strain CBS 200.50)</name>
    <name type="common">Nematode-trapping fungus</name>
    <name type="synonym">Monacrosporium haptotylum</name>
    <dbReference type="NCBI Taxonomy" id="1284197"/>
    <lineage>
        <taxon>Eukaryota</taxon>
        <taxon>Fungi</taxon>
        <taxon>Dikarya</taxon>
        <taxon>Ascomycota</taxon>
        <taxon>Pezizomycotina</taxon>
        <taxon>Orbiliomycetes</taxon>
        <taxon>Orbiliales</taxon>
        <taxon>Orbiliaceae</taxon>
        <taxon>Dactylellina</taxon>
    </lineage>
</organism>
<gene>
    <name evidence="2" type="ORF">H072_2600</name>
</gene>
<dbReference type="OMA" id="TLACWER"/>
<reference evidence="3" key="2">
    <citation type="submission" date="2013-04" db="EMBL/GenBank/DDBJ databases">
        <title>Genomic mechanisms accounting for the adaptation to parasitism in nematode-trapping fungi.</title>
        <authorList>
            <person name="Ahren D.G."/>
        </authorList>
    </citation>
    <scope>NUCLEOTIDE SEQUENCE [LARGE SCALE GENOMIC DNA]</scope>
    <source>
        <strain evidence="3">CBS 200.50</strain>
    </source>
</reference>
<dbReference type="EMBL" id="AQGS01000079">
    <property type="protein sequence ID" value="EPS43373.1"/>
    <property type="molecule type" value="Genomic_DNA"/>
</dbReference>
<dbReference type="Proteomes" id="UP000015100">
    <property type="component" value="Unassembled WGS sequence"/>
</dbReference>
<reference evidence="2 3" key="1">
    <citation type="journal article" date="2013" name="PLoS Genet.">
        <title>Genomic mechanisms accounting for the adaptation to parasitism in nematode-trapping fungi.</title>
        <authorList>
            <person name="Meerupati T."/>
            <person name="Andersson K.M."/>
            <person name="Friman E."/>
            <person name="Kumar D."/>
            <person name="Tunlid A."/>
            <person name="Ahren D."/>
        </authorList>
    </citation>
    <scope>NUCLEOTIDE SEQUENCE [LARGE SCALE GENOMIC DNA]</scope>
    <source>
        <strain evidence="2 3">CBS 200.50</strain>
    </source>
</reference>
<sequence>MTYSSYHYSKESRDRPMLAIIGGGIAGSVQAIYIAEKHPEIDIHIFDKNKDILSGTSNMNPGRPTFGFHYRHLDTATFCQDNTVKFTKFLDKIGCPNIFAKAPQNGIYVLMRNSTRILGDSVNPVFSPDLIEPVFDQIKDHAIKNYSNDNDFTKHFGSPEQICRRLEEDEYKKYLKSELLPSVGSVYDTAEKTFDTAGVCSFLREHIRKIKNITLHTRAAVTQLERIHEISGSGYRIVWTDGHSGKAKISTAKFLTLACWERVGLFRAQLGKAESQPTHNRLKMLAILETEVPADRRDTIRPIFAASGPFSMISPQRAIEMPGGGIKCTLCCTLAVKTNVMNVADDKPLPAQYNNLIEGRIGLEEKLGMAVPILEGARQFFSCLESATLVDVRFGTVRVPFGGGKNVDIHDPESEHHSRDYPGCSNLGDGLFVNEAMKMIYSVYNAEKMADWLAAELDENSFNEVMDKTPRMMVVKKGVLGIIHSPALGLLAAKPPNSLKPSRWQRWRCKACFWD</sequence>
<evidence type="ECO:0000313" key="3">
    <source>
        <dbReference type="Proteomes" id="UP000015100"/>
    </source>
</evidence>
<dbReference type="AlphaFoldDB" id="S8BVB4"/>
<dbReference type="InterPro" id="IPR006076">
    <property type="entry name" value="FAD-dep_OxRdtase"/>
</dbReference>
<feature type="domain" description="FAD dependent oxidoreductase" evidence="1">
    <location>
        <begin position="18"/>
        <end position="242"/>
    </location>
</feature>
<accession>S8BVB4</accession>
<dbReference type="STRING" id="1284197.S8BVB4"/>
<keyword evidence="3" id="KW-1185">Reference proteome</keyword>